<dbReference type="Proteomes" id="UP000348942">
    <property type="component" value="Chromosome 1"/>
</dbReference>
<evidence type="ECO:0000313" key="3">
    <source>
        <dbReference type="Proteomes" id="UP000348942"/>
    </source>
</evidence>
<evidence type="ECO:0000259" key="1">
    <source>
        <dbReference type="Pfam" id="PF00535"/>
    </source>
</evidence>
<name>A0A5Q0TAR7_9VIBR</name>
<dbReference type="CDD" id="cd00761">
    <property type="entry name" value="Glyco_tranf_GTA_type"/>
    <property type="match status" value="1"/>
</dbReference>
<sequence length="242" mass="27284">MPAYNSSKHIAVAIESVINQSYSDWELIVIDDCSTDSTILIVDKYSHQDSRVRCHSTNVNAGAGVARNIGIELASGQFLAFLDSDDLWDSNKLTKQLGFMKANNAEISHTSFSFIDEDGFSRPGSVSVSKCVNLETNLRKTEIGTSTAIINRRLVLDSIKFSEIRARQDLKLWIDLLKQGYKSYGLDSDLVKYRIRSGSVSSNKIKMLFVTLKVYLEVKELSVMKRISCYLSYVFNAIRKRQ</sequence>
<accession>A0A5Q0TAR7</accession>
<proteinExistence type="predicted"/>
<dbReference type="PANTHER" id="PTHR22916">
    <property type="entry name" value="GLYCOSYLTRANSFERASE"/>
    <property type="match status" value="1"/>
</dbReference>
<feature type="domain" description="Glycosyltransferase 2-like" evidence="1">
    <location>
        <begin position="1"/>
        <end position="124"/>
    </location>
</feature>
<dbReference type="PANTHER" id="PTHR22916:SF3">
    <property type="entry name" value="UDP-GLCNAC:BETAGAL BETA-1,3-N-ACETYLGLUCOSAMINYLTRANSFERASE-LIKE PROTEIN 1"/>
    <property type="match status" value="1"/>
</dbReference>
<dbReference type="SUPFAM" id="SSF53448">
    <property type="entry name" value="Nucleotide-diphospho-sugar transferases"/>
    <property type="match status" value="1"/>
</dbReference>
<keyword evidence="2" id="KW-0808">Transferase</keyword>
<protein>
    <submittedName>
        <fullName evidence="2">Glycosyltransferase</fullName>
    </submittedName>
</protein>
<dbReference type="Pfam" id="PF00535">
    <property type="entry name" value="Glycos_transf_2"/>
    <property type="match status" value="1"/>
</dbReference>
<dbReference type="RefSeq" id="WP_153445959.1">
    <property type="nucleotide sequence ID" value="NZ_CP045699.1"/>
</dbReference>
<dbReference type="InterPro" id="IPR001173">
    <property type="entry name" value="Glyco_trans_2-like"/>
</dbReference>
<dbReference type="AlphaFoldDB" id="A0A5Q0TAR7"/>
<evidence type="ECO:0000313" key="2">
    <source>
        <dbReference type="EMBL" id="QGA64193.1"/>
    </source>
</evidence>
<dbReference type="Gene3D" id="3.90.550.10">
    <property type="entry name" value="Spore Coat Polysaccharide Biosynthesis Protein SpsA, Chain A"/>
    <property type="match status" value="1"/>
</dbReference>
<gene>
    <name evidence="2" type="ORF">GFB47_01360</name>
</gene>
<dbReference type="EMBL" id="CP045699">
    <property type="protein sequence ID" value="QGA64193.1"/>
    <property type="molecule type" value="Genomic_DNA"/>
</dbReference>
<keyword evidence="3" id="KW-1185">Reference proteome</keyword>
<organism evidence="2 3">
    <name type="scientific">Vibrio algicola</name>
    <dbReference type="NCBI Taxonomy" id="2662262"/>
    <lineage>
        <taxon>Bacteria</taxon>
        <taxon>Pseudomonadati</taxon>
        <taxon>Pseudomonadota</taxon>
        <taxon>Gammaproteobacteria</taxon>
        <taxon>Vibrionales</taxon>
        <taxon>Vibrionaceae</taxon>
        <taxon>Vibrio</taxon>
    </lineage>
</organism>
<dbReference type="InterPro" id="IPR029044">
    <property type="entry name" value="Nucleotide-diphossugar_trans"/>
</dbReference>
<reference evidence="2 3" key="1">
    <citation type="submission" date="2019-10" db="EMBL/GenBank/DDBJ databases">
        <title>Vibrio sp. nov., isolated from Coralline algae surface.</title>
        <authorList>
            <person name="Geng Y."/>
            <person name="Zhang X."/>
        </authorList>
    </citation>
    <scope>NUCLEOTIDE SEQUENCE [LARGE SCALE GENOMIC DNA]</scope>
    <source>
        <strain evidence="2 3">SM1977</strain>
    </source>
</reference>
<dbReference type="GO" id="GO:0016758">
    <property type="term" value="F:hexosyltransferase activity"/>
    <property type="evidence" value="ECO:0007669"/>
    <property type="project" value="UniProtKB-ARBA"/>
</dbReference>